<proteinExistence type="predicted"/>
<sequence length="200" mass="22043">MPLAASAGPANGAQLPSDGYFKAHDFLHHDESEPMTSAGRSVIASGTQYHVNAQQGIREDVTNVHGLLEEHYDNNVLMDVTILWHDENYFSVRTVGGPASLQGCTAEQLTEVTEIAWDNAPLYLECQTIEQAPTINVASSIHETGAEENESLEQARIEKVEIPSWGKVEARFLTMRLEIVQRDCRDSAHQPAGEEMSVRA</sequence>
<dbReference type="Proteomes" id="UP001525379">
    <property type="component" value="Unassembled WGS sequence"/>
</dbReference>
<evidence type="ECO:0000313" key="2">
    <source>
        <dbReference type="Proteomes" id="UP001525379"/>
    </source>
</evidence>
<reference evidence="1 2" key="1">
    <citation type="submission" date="2022-04" db="EMBL/GenBank/DDBJ databases">
        <title>Human microbiome associated bacterial genomes.</title>
        <authorList>
            <person name="Sandstrom S."/>
            <person name="Salamzade R."/>
            <person name="Kalan L.R."/>
        </authorList>
    </citation>
    <scope>NUCLEOTIDE SEQUENCE [LARGE SCALE GENOMIC DNA]</scope>
    <source>
        <strain evidence="2">p3-SID1799</strain>
    </source>
</reference>
<gene>
    <name evidence="1" type="ORF">M3D15_05170</name>
</gene>
<name>A0ABT2HWM4_9MICO</name>
<protein>
    <submittedName>
        <fullName evidence="1">Uncharacterized protein</fullName>
    </submittedName>
</protein>
<evidence type="ECO:0000313" key="1">
    <source>
        <dbReference type="EMBL" id="MCT2042724.1"/>
    </source>
</evidence>
<dbReference type="RefSeq" id="WP_260104146.1">
    <property type="nucleotide sequence ID" value="NZ_JALXSQ010000015.1"/>
</dbReference>
<comment type="caution">
    <text evidence="1">The sequence shown here is derived from an EMBL/GenBank/DDBJ whole genome shotgun (WGS) entry which is preliminary data.</text>
</comment>
<keyword evidence="2" id="KW-1185">Reference proteome</keyword>
<accession>A0ABT2HWM4</accession>
<organism evidence="1 2">
    <name type="scientific">Pseudoclavibacter albus</name>
    <dbReference type="NCBI Taxonomy" id="272241"/>
    <lineage>
        <taxon>Bacteria</taxon>
        <taxon>Bacillati</taxon>
        <taxon>Actinomycetota</taxon>
        <taxon>Actinomycetes</taxon>
        <taxon>Micrococcales</taxon>
        <taxon>Microbacteriaceae</taxon>
        <taxon>Pseudoclavibacter</taxon>
    </lineage>
</organism>
<dbReference type="EMBL" id="JALXSQ010000015">
    <property type="protein sequence ID" value="MCT2042724.1"/>
    <property type="molecule type" value="Genomic_DNA"/>
</dbReference>